<dbReference type="AlphaFoldDB" id="A0A0F7S4Z3"/>
<dbReference type="InterPro" id="IPR046945">
    <property type="entry name" value="RHMD-like"/>
</dbReference>
<dbReference type="PANTHER" id="PTHR13794:SF58">
    <property type="entry name" value="MITOCHONDRIAL ENOLASE SUPERFAMILY MEMBER 1"/>
    <property type="match status" value="1"/>
</dbReference>
<proteinExistence type="predicted"/>
<dbReference type="GO" id="GO:0000287">
    <property type="term" value="F:magnesium ion binding"/>
    <property type="evidence" value="ECO:0007669"/>
    <property type="project" value="TreeGrafter"/>
</dbReference>
<evidence type="ECO:0000259" key="5">
    <source>
        <dbReference type="SMART" id="SM00922"/>
    </source>
</evidence>
<evidence type="ECO:0000256" key="1">
    <source>
        <dbReference type="ARBA" id="ARBA00001946"/>
    </source>
</evidence>
<keyword evidence="7" id="KW-1185">Reference proteome</keyword>
<dbReference type="SUPFAM" id="SSF54826">
    <property type="entry name" value="Enolase N-terminal domain-like"/>
    <property type="match status" value="1"/>
</dbReference>
<feature type="region of interest" description="Disordered" evidence="4">
    <location>
        <begin position="242"/>
        <end position="261"/>
    </location>
</feature>
<dbReference type="EMBL" id="CCFA01000362">
    <property type="protein sequence ID" value="CDW95349.1"/>
    <property type="molecule type" value="Genomic_DNA"/>
</dbReference>
<dbReference type="GO" id="GO:0016836">
    <property type="term" value="F:hydro-lyase activity"/>
    <property type="evidence" value="ECO:0007669"/>
    <property type="project" value="TreeGrafter"/>
</dbReference>
<protein>
    <recommendedName>
        <fullName evidence="5">Mandelate racemase/muconate lactonizing enzyme C-terminal domain-containing protein</fullName>
    </recommendedName>
</protein>
<keyword evidence="2" id="KW-0479">Metal-binding</keyword>
<dbReference type="GO" id="GO:0016052">
    <property type="term" value="P:carbohydrate catabolic process"/>
    <property type="evidence" value="ECO:0007669"/>
    <property type="project" value="TreeGrafter"/>
</dbReference>
<dbReference type="InterPro" id="IPR029017">
    <property type="entry name" value="Enolase-like_N"/>
</dbReference>
<organism evidence="6 7">
    <name type="scientific">Sporisorium scitamineum</name>
    <dbReference type="NCBI Taxonomy" id="49012"/>
    <lineage>
        <taxon>Eukaryota</taxon>
        <taxon>Fungi</taxon>
        <taxon>Dikarya</taxon>
        <taxon>Basidiomycota</taxon>
        <taxon>Ustilaginomycotina</taxon>
        <taxon>Ustilaginomycetes</taxon>
        <taxon>Ustilaginales</taxon>
        <taxon>Ustilaginaceae</taxon>
        <taxon>Sporisorium</taxon>
    </lineage>
</organism>
<accession>A0A0F7S4Z3</accession>
<dbReference type="SUPFAM" id="SSF51604">
    <property type="entry name" value="Enolase C-terminal domain-like"/>
    <property type="match status" value="1"/>
</dbReference>
<evidence type="ECO:0000256" key="2">
    <source>
        <dbReference type="ARBA" id="ARBA00022723"/>
    </source>
</evidence>
<evidence type="ECO:0000256" key="3">
    <source>
        <dbReference type="ARBA" id="ARBA00022842"/>
    </source>
</evidence>
<dbReference type="InterPro" id="IPR036849">
    <property type="entry name" value="Enolase-like_C_sf"/>
</dbReference>
<evidence type="ECO:0000313" key="6">
    <source>
        <dbReference type="EMBL" id="CDW95349.1"/>
    </source>
</evidence>
<dbReference type="Proteomes" id="UP000242770">
    <property type="component" value="Unassembled WGS sequence"/>
</dbReference>
<feature type="domain" description="Mandelate racemase/muconate lactonizing enzyme C-terminal" evidence="5">
    <location>
        <begin position="200"/>
        <end position="320"/>
    </location>
</feature>
<dbReference type="InterPro" id="IPR029065">
    <property type="entry name" value="Enolase_C-like"/>
</dbReference>
<comment type="cofactor">
    <cofactor evidence="1">
        <name>Mg(2+)</name>
        <dbReference type="ChEBI" id="CHEBI:18420"/>
    </cofactor>
</comment>
<dbReference type="Gene3D" id="3.30.390.10">
    <property type="entry name" value="Enolase-like, N-terminal domain"/>
    <property type="match status" value="1"/>
</dbReference>
<dbReference type="Pfam" id="PF13378">
    <property type="entry name" value="MR_MLE_C"/>
    <property type="match status" value="1"/>
</dbReference>
<dbReference type="Gene3D" id="3.20.20.120">
    <property type="entry name" value="Enolase-like C-terminal domain"/>
    <property type="match status" value="1"/>
</dbReference>
<dbReference type="SMART" id="SM00922">
    <property type="entry name" value="MR_MLE"/>
    <property type="match status" value="1"/>
</dbReference>
<evidence type="ECO:0000256" key="4">
    <source>
        <dbReference type="SAM" id="MobiDB-lite"/>
    </source>
</evidence>
<gene>
    <name evidence="6" type="primary">SSCI07070.1</name>
</gene>
<reference evidence="7" key="1">
    <citation type="submission" date="2014-06" db="EMBL/GenBank/DDBJ databases">
        <authorList>
            <person name="Berkman P.J."/>
        </authorList>
    </citation>
    <scope>NUCLEOTIDE SEQUENCE [LARGE SCALE GENOMIC DNA]</scope>
</reference>
<sequence length="459" mass="50379">MTKSPPLIVSSYSIHDVRFPTSLTGDGTDAMNKTCHYSAAYLILYTSPKDDAEIVSYRGRESQAINAPAKEDSSLRGFGMTFTIGKGNEICCQAIASIVEGLLLAREIEPLFANMGETWQLMVSDPQLRWIGPEKGVIHLATAAVINAIWDLYARSRSKPLWKLICDMSPEALVQCIPFRYITDAITPAEALKILLDAAKGKADRRGRDALEQGFNHFKLKVGSDVDDDLRRLSLMRSIVDNPNEMPAGRKQPSRESLAGKNAGPTGCVVMVDANQVWDVQEAIDYMEKLAPLRPWFIKEPTAPDDVLGHAAICRGIKHLGIGQLLQADAIDVVQIDSCRLAGVNEILAVMLMAKKFGKIVCPHAGGVGLCEYVVHLSLIDYICISATNERNVLEWVDHLHEHFVYPVSINGAGCYNTPMDPQGGYSIEMLKSSIEDYSFPQGSYRKSGMARTAPPSGH</sequence>
<dbReference type="PANTHER" id="PTHR13794">
    <property type="entry name" value="ENOLASE SUPERFAMILY, MANDELATE RACEMASE"/>
    <property type="match status" value="1"/>
</dbReference>
<dbReference type="InterPro" id="IPR013342">
    <property type="entry name" value="Mandelate_racemase_C"/>
</dbReference>
<evidence type="ECO:0000313" key="7">
    <source>
        <dbReference type="Proteomes" id="UP000242770"/>
    </source>
</evidence>
<keyword evidence="3" id="KW-0460">Magnesium</keyword>
<name>A0A0F7S4Z3_9BASI</name>
<dbReference type="STRING" id="49012.A0A0F7S4Z3"/>